<protein>
    <submittedName>
        <fullName evidence="6">LysR family transcriptional regulator</fullName>
    </submittedName>
</protein>
<sequence>MEIRVLRYFLAIIKEGGITQAATSLYVSQPTISRQIKDLEKELGKQLFIRHKKGQIELTQEGLLLQNRAEEIISMVDKTENDFRYLTDIIEGDIYIGGGETQAFSKIANVAKSLNLKYPKLRYHLSSGNAEDIMAQIDKGLLDFAIVAHPKQSPRYHYLKLPYQDVWGVILPRTDNLSDKKNISLRDLQDKPLILSRQALQKTHSDNQLLDWLGETKNLDIVATFNLVFNALFLVEEGLGYMIAFNELTHKEDLTFRPLDPLLTSEHYLVWKKDKVFSAAAQVFVESLTNFN</sequence>
<keyword evidence="7" id="KW-1185">Reference proteome</keyword>
<dbReference type="PRINTS" id="PR00039">
    <property type="entry name" value="HTHLYSR"/>
</dbReference>
<accession>A0AA45KEX5</accession>
<keyword evidence="4" id="KW-0804">Transcription</keyword>
<dbReference type="SUPFAM" id="SSF46785">
    <property type="entry name" value="Winged helix' DNA-binding domain"/>
    <property type="match status" value="1"/>
</dbReference>
<dbReference type="InterPro" id="IPR005119">
    <property type="entry name" value="LysR_subst-bd"/>
</dbReference>
<dbReference type="Gene3D" id="3.40.190.290">
    <property type="match status" value="1"/>
</dbReference>
<reference evidence="6 7" key="1">
    <citation type="submission" date="2021-02" db="EMBL/GenBank/DDBJ databases">
        <title>Complete genome sequence of Lactococcus lactis strain K_LL004.</title>
        <authorList>
            <person name="Kim H.B."/>
        </authorList>
    </citation>
    <scope>NUCLEOTIDE SEQUENCE [LARGE SCALE GENOMIC DNA]</scope>
    <source>
        <strain evidence="6 7">K_LL004</strain>
    </source>
</reference>
<name>A0AA45KEX5_9LACT</name>
<organism evidence="6 7">
    <name type="scientific">Lactococcus taiwanensis</name>
    <dbReference type="NCBI Taxonomy" id="1151742"/>
    <lineage>
        <taxon>Bacteria</taxon>
        <taxon>Bacillati</taxon>
        <taxon>Bacillota</taxon>
        <taxon>Bacilli</taxon>
        <taxon>Lactobacillales</taxon>
        <taxon>Streptococcaceae</taxon>
        <taxon>Lactococcus</taxon>
    </lineage>
</organism>
<dbReference type="RefSeq" id="WP_205871558.1">
    <property type="nucleotide sequence ID" value="NZ_CP070872.1"/>
</dbReference>
<evidence type="ECO:0000259" key="5">
    <source>
        <dbReference type="PROSITE" id="PS50931"/>
    </source>
</evidence>
<dbReference type="FunFam" id="1.10.10.10:FF:000001">
    <property type="entry name" value="LysR family transcriptional regulator"/>
    <property type="match status" value="1"/>
</dbReference>
<dbReference type="PANTHER" id="PTHR30346:SF28">
    <property type="entry name" value="HTH-TYPE TRANSCRIPTIONAL REGULATOR CYNR"/>
    <property type="match status" value="1"/>
</dbReference>
<dbReference type="AlphaFoldDB" id="A0AA45KEX5"/>
<dbReference type="Gene3D" id="1.10.10.10">
    <property type="entry name" value="Winged helix-like DNA-binding domain superfamily/Winged helix DNA-binding domain"/>
    <property type="match status" value="1"/>
</dbReference>
<keyword evidence="2" id="KW-0805">Transcription regulation</keyword>
<dbReference type="Pfam" id="PF00126">
    <property type="entry name" value="HTH_1"/>
    <property type="match status" value="1"/>
</dbReference>
<dbReference type="PANTHER" id="PTHR30346">
    <property type="entry name" value="TRANSCRIPTIONAL DUAL REGULATOR HCAR-RELATED"/>
    <property type="match status" value="1"/>
</dbReference>
<keyword evidence="3" id="KW-0238">DNA-binding</keyword>
<evidence type="ECO:0000256" key="1">
    <source>
        <dbReference type="ARBA" id="ARBA00009437"/>
    </source>
</evidence>
<proteinExistence type="inferred from homology"/>
<dbReference type="KEGG" id="lti:JW886_05920"/>
<evidence type="ECO:0000256" key="4">
    <source>
        <dbReference type="ARBA" id="ARBA00023163"/>
    </source>
</evidence>
<dbReference type="SUPFAM" id="SSF53850">
    <property type="entry name" value="Periplasmic binding protein-like II"/>
    <property type="match status" value="1"/>
</dbReference>
<dbReference type="EMBL" id="CP070872">
    <property type="protein sequence ID" value="QSE76012.1"/>
    <property type="molecule type" value="Genomic_DNA"/>
</dbReference>
<evidence type="ECO:0000313" key="7">
    <source>
        <dbReference type="Proteomes" id="UP000663608"/>
    </source>
</evidence>
<evidence type="ECO:0000313" key="6">
    <source>
        <dbReference type="EMBL" id="QSE76012.1"/>
    </source>
</evidence>
<dbReference type="CDD" id="cd05466">
    <property type="entry name" value="PBP2_LTTR_substrate"/>
    <property type="match status" value="1"/>
</dbReference>
<dbReference type="InterPro" id="IPR036388">
    <property type="entry name" value="WH-like_DNA-bd_sf"/>
</dbReference>
<comment type="similarity">
    <text evidence="1">Belongs to the LysR transcriptional regulatory family.</text>
</comment>
<dbReference type="GO" id="GO:0032993">
    <property type="term" value="C:protein-DNA complex"/>
    <property type="evidence" value="ECO:0007669"/>
    <property type="project" value="TreeGrafter"/>
</dbReference>
<gene>
    <name evidence="6" type="ORF">JW886_05920</name>
</gene>
<dbReference type="PROSITE" id="PS50931">
    <property type="entry name" value="HTH_LYSR"/>
    <property type="match status" value="1"/>
</dbReference>
<dbReference type="GO" id="GO:0003700">
    <property type="term" value="F:DNA-binding transcription factor activity"/>
    <property type="evidence" value="ECO:0007669"/>
    <property type="project" value="InterPro"/>
</dbReference>
<dbReference type="Proteomes" id="UP000663608">
    <property type="component" value="Chromosome"/>
</dbReference>
<dbReference type="InterPro" id="IPR000847">
    <property type="entry name" value="LysR_HTH_N"/>
</dbReference>
<evidence type="ECO:0000256" key="2">
    <source>
        <dbReference type="ARBA" id="ARBA00023015"/>
    </source>
</evidence>
<dbReference type="InterPro" id="IPR036390">
    <property type="entry name" value="WH_DNA-bd_sf"/>
</dbReference>
<dbReference type="Pfam" id="PF03466">
    <property type="entry name" value="LysR_substrate"/>
    <property type="match status" value="1"/>
</dbReference>
<feature type="domain" description="HTH lysR-type" evidence="5">
    <location>
        <begin position="1"/>
        <end position="59"/>
    </location>
</feature>
<evidence type="ECO:0000256" key="3">
    <source>
        <dbReference type="ARBA" id="ARBA00023125"/>
    </source>
</evidence>
<dbReference type="GO" id="GO:0003677">
    <property type="term" value="F:DNA binding"/>
    <property type="evidence" value="ECO:0007669"/>
    <property type="project" value="UniProtKB-KW"/>
</dbReference>